<dbReference type="Proteomes" id="UP001430953">
    <property type="component" value="Unassembled WGS sequence"/>
</dbReference>
<dbReference type="GO" id="GO:0000976">
    <property type="term" value="F:transcription cis-regulatory region binding"/>
    <property type="evidence" value="ECO:0007669"/>
    <property type="project" value="TreeGrafter"/>
</dbReference>
<accession>A0AAW2GSN0</accession>
<evidence type="ECO:0000256" key="1">
    <source>
        <dbReference type="SAM" id="MobiDB-lite"/>
    </source>
</evidence>
<keyword evidence="3" id="KW-1185">Reference proteome</keyword>
<dbReference type="InterPro" id="IPR042097">
    <property type="entry name" value="Aminopeptidase_N-like_N_sf"/>
</dbReference>
<dbReference type="InterPro" id="IPR037813">
    <property type="entry name" value="TAF2"/>
</dbReference>
<dbReference type="GO" id="GO:0016251">
    <property type="term" value="F:RNA polymerase II general transcription initiation factor activity"/>
    <property type="evidence" value="ECO:0007669"/>
    <property type="project" value="TreeGrafter"/>
</dbReference>
<dbReference type="EMBL" id="JADYXP020000002">
    <property type="protein sequence ID" value="KAL0130239.1"/>
    <property type="molecule type" value="Genomic_DNA"/>
</dbReference>
<gene>
    <name evidence="2" type="ORF">PUN28_002077</name>
</gene>
<feature type="region of interest" description="Disordered" evidence="1">
    <location>
        <begin position="45"/>
        <end position="67"/>
    </location>
</feature>
<dbReference type="GO" id="GO:0006367">
    <property type="term" value="P:transcription initiation at RNA polymerase II promoter"/>
    <property type="evidence" value="ECO:0007669"/>
    <property type="project" value="TreeGrafter"/>
</dbReference>
<dbReference type="GO" id="GO:0003682">
    <property type="term" value="F:chromatin binding"/>
    <property type="evidence" value="ECO:0007669"/>
    <property type="project" value="TreeGrafter"/>
</dbReference>
<protein>
    <recommendedName>
        <fullName evidence="4">Transcription initiation factor TFIID subunit 2</fullName>
    </recommendedName>
</protein>
<evidence type="ECO:0000313" key="2">
    <source>
        <dbReference type="EMBL" id="KAL0130239.1"/>
    </source>
</evidence>
<name>A0AAW2GSN0_9HYME</name>
<dbReference type="Gene3D" id="2.60.40.1730">
    <property type="entry name" value="tricorn interacting facor f3 domain"/>
    <property type="match status" value="1"/>
</dbReference>
<reference evidence="2 3" key="1">
    <citation type="submission" date="2023-03" db="EMBL/GenBank/DDBJ databases">
        <title>High recombination rates correlate with genetic variation in Cardiocondyla obscurior ants.</title>
        <authorList>
            <person name="Errbii M."/>
        </authorList>
    </citation>
    <scope>NUCLEOTIDE SEQUENCE [LARGE SCALE GENOMIC DNA]</scope>
    <source>
        <strain evidence="2">Alpha-2009</strain>
        <tissue evidence="2">Whole body</tissue>
    </source>
</reference>
<comment type="caution">
    <text evidence="2">The sequence shown here is derived from an EMBL/GenBank/DDBJ whole genome shotgun (WGS) entry which is preliminary data.</text>
</comment>
<organism evidence="2 3">
    <name type="scientific">Cardiocondyla obscurior</name>
    <dbReference type="NCBI Taxonomy" id="286306"/>
    <lineage>
        <taxon>Eukaryota</taxon>
        <taxon>Metazoa</taxon>
        <taxon>Ecdysozoa</taxon>
        <taxon>Arthropoda</taxon>
        <taxon>Hexapoda</taxon>
        <taxon>Insecta</taxon>
        <taxon>Pterygota</taxon>
        <taxon>Neoptera</taxon>
        <taxon>Endopterygota</taxon>
        <taxon>Hymenoptera</taxon>
        <taxon>Apocrita</taxon>
        <taxon>Aculeata</taxon>
        <taxon>Formicoidea</taxon>
        <taxon>Formicidae</taxon>
        <taxon>Myrmicinae</taxon>
        <taxon>Cardiocondyla</taxon>
    </lineage>
</organism>
<dbReference type="PANTHER" id="PTHR15137:SF9">
    <property type="entry name" value="TRANSCRIPTION INITIATION FACTOR TFIID SUBUNIT 2"/>
    <property type="match status" value="1"/>
</dbReference>
<evidence type="ECO:0000313" key="3">
    <source>
        <dbReference type="Proteomes" id="UP001430953"/>
    </source>
</evidence>
<proteinExistence type="predicted"/>
<dbReference type="PANTHER" id="PTHR15137">
    <property type="entry name" value="TRANSCRIPTION INITIATION FACTOR TFIID"/>
    <property type="match status" value="1"/>
</dbReference>
<sequence length="186" mass="21480">MFLGGKCRINNFVGLEKLKSLGSKCRINRCLSPCVKSYTDSLSATRKRRASKARRQRVRQSKERHASKTCKQRFLEFFSNMYLATAQRVDPDNNASELVVQIPPDAAHLVAEDKRLKMSIEFLLQQSEGRVHIVIPNCEETLTESGAHMYTYSYENSTRLWFPCVDSFTEPCTWKLKFTVDDSREK</sequence>
<dbReference type="GO" id="GO:0005669">
    <property type="term" value="C:transcription factor TFIID complex"/>
    <property type="evidence" value="ECO:0007669"/>
    <property type="project" value="InterPro"/>
</dbReference>
<feature type="compositionally biased region" description="Basic residues" evidence="1">
    <location>
        <begin position="45"/>
        <end position="59"/>
    </location>
</feature>
<dbReference type="SUPFAM" id="SSF63737">
    <property type="entry name" value="Leukotriene A4 hydrolase N-terminal domain"/>
    <property type="match status" value="1"/>
</dbReference>
<dbReference type="AlphaFoldDB" id="A0AAW2GSN0"/>
<evidence type="ECO:0008006" key="4">
    <source>
        <dbReference type="Google" id="ProtNLM"/>
    </source>
</evidence>